<dbReference type="PRINTS" id="PR00757">
    <property type="entry name" value="AMINEOXDASEF"/>
</dbReference>
<evidence type="ECO:0000313" key="4">
    <source>
        <dbReference type="EMBL" id="MFD0949327.1"/>
    </source>
</evidence>
<dbReference type="RefSeq" id="WP_379068903.1">
    <property type="nucleotide sequence ID" value="NZ_JBHTIT010000001.1"/>
</dbReference>
<dbReference type="InterPro" id="IPR050464">
    <property type="entry name" value="Zeta_carotene_desat/Oxidored"/>
</dbReference>
<dbReference type="PANTHER" id="PTHR42923">
    <property type="entry name" value="PROTOPORPHYRINOGEN OXIDASE"/>
    <property type="match status" value="1"/>
</dbReference>
<dbReference type="Gene3D" id="3.90.660.20">
    <property type="entry name" value="Protoporphyrinogen oxidase, mitochondrial, domain 2"/>
    <property type="match status" value="1"/>
</dbReference>
<keyword evidence="2" id="KW-0560">Oxidoreductase</keyword>
<dbReference type="PANTHER" id="PTHR42923:SF46">
    <property type="entry name" value="AMINE OXIDASE"/>
    <property type="match status" value="1"/>
</dbReference>
<evidence type="ECO:0000256" key="1">
    <source>
        <dbReference type="ARBA" id="ARBA00001974"/>
    </source>
</evidence>
<accession>A0ABW3HHL0</accession>
<evidence type="ECO:0000259" key="3">
    <source>
        <dbReference type="Pfam" id="PF01593"/>
    </source>
</evidence>
<dbReference type="InterPro" id="IPR001613">
    <property type="entry name" value="Flavin_amine_oxidase"/>
</dbReference>
<sequence length="449" mass="49577">MKKRNVAVIGAGVSGAMSARLLQQAGYTVRVFEKEMTPGGRAMSWRDPNRDIVLDSGAAFFTSFYERLIALLPELGLQDGVHRLSRQFDFVSPTGIDRFNASNVWASAWSTLWLPTLGLADKWRLTVYLAKINAQRKKLDWVSPESLCHLDDRSVADDAIEQVGEAAYHAFIRQTIEPFWFMPSEQVSRAMFVSMMSNSAGASFYSFPGGIDQLPSRLLGDLEPSFGAEVHALLEDGERTKLCWRDADGEHEEVFDSIVCATTASVAAKLCGSLSAKRYDAEQREFLEGQSYCENLHVAFLINREQGHPVSLVVPAGVGERDIVALGLCGERYPALRAEGKEIVSLYFSPKASRRYIGQSDEWIFKDTWARAIAFYPSLPVDAEPLHVALREEAIPEFGVGQYKKIASFQRLQRPDLAFAGDYLAGACIEGALASAERAVAAILSGKSK</sequence>
<protein>
    <submittedName>
        <fullName evidence="4">Protoporphyrinogen/coproporphyrinogen oxidase</fullName>
    </submittedName>
</protein>
<dbReference type="InterPro" id="IPR036188">
    <property type="entry name" value="FAD/NAD-bd_sf"/>
</dbReference>
<evidence type="ECO:0000313" key="5">
    <source>
        <dbReference type="Proteomes" id="UP001597044"/>
    </source>
</evidence>
<keyword evidence="5" id="KW-1185">Reference proteome</keyword>
<proteinExistence type="predicted"/>
<dbReference type="Proteomes" id="UP001597044">
    <property type="component" value="Unassembled WGS sequence"/>
</dbReference>
<organism evidence="4 5">
    <name type="scientific">Paraperlucidibaca wandonensis</name>
    <dbReference type="NCBI Taxonomy" id="1268273"/>
    <lineage>
        <taxon>Bacteria</taxon>
        <taxon>Pseudomonadati</taxon>
        <taxon>Pseudomonadota</taxon>
        <taxon>Gammaproteobacteria</taxon>
        <taxon>Moraxellales</taxon>
        <taxon>Moraxellaceae</taxon>
        <taxon>Paraperlucidibaca</taxon>
    </lineage>
</organism>
<gene>
    <name evidence="4" type="ORF">ACFQ0F_02790</name>
</gene>
<dbReference type="Gene3D" id="1.10.3110.10">
    <property type="entry name" value="protoporphyrinogen ix oxidase, domain 3"/>
    <property type="match status" value="1"/>
</dbReference>
<evidence type="ECO:0000256" key="2">
    <source>
        <dbReference type="ARBA" id="ARBA00023002"/>
    </source>
</evidence>
<dbReference type="EMBL" id="JBHTIT010000001">
    <property type="protein sequence ID" value="MFD0949327.1"/>
    <property type="molecule type" value="Genomic_DNA"/>
</dbReference>
<comment type="caution">
    <text evidence="4">The sequence shown here is derived from an EMBL/GenBank/DDBJ whole genome shotgun (WGS) entry which is preliminary data.</text>
</comment>
<reference evidence="5" key="1">
    <citation type="journal article" date="2019" name="Int. J. Syst. Evol. Microbiol.">
        <title>The Global Catalogue of Microorganisms (GCM) 10K type strain sequencing project: providing services to taxonomists for standard genome sequencing and annotation.</title>
        <authorList>
            <consortium name="The Broad Institute Genomics Platform"/>
            <consortium name="The Broad Institute Genome Sequencing Center for Infectious Disease"/>
            <person name="Wu L."/>
            <person name="Ma J."/>
        </authorList>
    </citation>
    <scope>NUCLEOTIDE SEQUENCE [LARGE SCALE GENOMIC DNA]</scope>
    <source>
        <strain evidence="5">CCUG 63419</strain>
    </source>
</reference>
<dbReference type="Gene3D" id="3.50.50.60">
    <property type="entry name" value="FAD/NAD(P)-binding domain"/>
    <property type="match status" value="1"/>
</dbReference>
<dbReference type="Pfam" id="PF01593">
    <property type="entry name" value="Amino_oxidase"/>
    <property type="match status" value="1"/>
</dbReference>
<name>A0ABW3HHL0_9GAMM</name>
<dbReference type="InterPro" id="IPR002937">
    <property type="entry name" value="Amino_oxidase"/>
</dbReference>
<dbReference type="SUPFAM" id="SSF51905">
    <property type="entry name" value="FAD/NAD(P)-binding domain"/>
    <property type="match status" value="1"/>
</dbReference>
<comment type="cofactor">
    <cofactor evidence="1">
        <name>FAD</name>
        <dbReference type="ChEBI" id="CHEBI:57692"/>
    </cofactor>
</comment>
<feature type="domain" description="Amine oxidase" evidence="3">
    <location>
        <begin position="14"/>
        <end position="444"/>
    </location>
</feature>